<dbReference type="GO" id="GO:0005829">
    <property type="term" value="C:cytosol"/>
    <property type="evidence" value="ECO:0007669"/>
    <property type="project" value="TreeGrafter"/>
</dbReference>
<dbReference type="PANTHER" id="PTHR43311:SF1">
    <property type="entry name" value="GLUTAMYL-Q TRNA(ASP) SYNTHETASE"/>
    <property type="match status" value="1"/>
</dbReference>
<sequence>MGGGDVTQEEAALEPRRVKGRFAPSPTGRMHAGNVFSALVAWLVAKSQGGSMVLRIEDLDAERSKPQFIDAVQRDFETLGLTWDEGPYFQHDRTDAYEAAYVRLCERGLVYPCFCTRADLHAASAPHHGEKLVYAGTCRGLTEERRAERAKSRPPASRLMVPDDCIELVDAIQGPYSQNLAFECGDFLIRRSDGAFAYQLAVVVDDAAQGVNSIVRGVDLLCSTPQQMYLQNLLGYPHAEYAHVPLLVAEEGRRLSKRDHDAALDALLARFGSPAGIIGHIAGITGIAPTCDPVMPEELLASFDLNTFAKHLPDKVQIRWH</sequence>
<dbReference type="GO" id="GO:0004818">
    <property type="term" value="F:glutamate-tRNA ligase activity"/>
    <property type="evidence" value="ECO:0007669"/>
    <property type="project" value="TreeGrafter"/>
</dbReference>
<keyword evidence="4 7" id="KW-0862">Zinc</keyword>
<evidence type="ECO:0000256" key="1">
    <source>
        <dbReference type="ARBA" id="ARBA00022598"/>
    </source>
</evidence>
<evidence type="ECO:0000256" key="5">
    <source>
        <dbReference type="ARBA" id="ARBA00022840"/>
    </source>
</evidence>
<protein>
    <recommendedName>
        <fullName evidence="7">Glutamyl-Q tRNA(Asp) synthetase</fullName>
        <shortName evidence="7">Glu-Q-RSs</shortName>
        <ecNumber evidence="7">6.1.1.-</ecNumber>
    </recommendedName>
</protein>
<comment type="caution">
    <text evidence="11">The sequence shown here is derived from an EMBL/GenBank/DDBJ whole genome shotgun (WGS) entry which is preliminary data.</text>
</comment>
<feature type="short sequence motif" description="'HIGH' region" evidence="7">
    <location>
        <begin position="24"/>
        <end position="34"/>
    </location>
</feature>
<accession>A0A3N0AUP8</accession>
<dbReference type="InterPro" id="IPR014729">
    <property type="entry name" value="Rossmann-like_a/b/a_fold"/>
</dbReference>
<feature type="binding site" evidence="7">
    <location>
        <position position="57"/>
    </location>
    <ligand>
        <name>L-glutamate</name>
        <dbReference type="ChEBI" id="CHEBI:29985"/>
    </ligand>
</feature>
<comment type="cofactor">
    <cofactor evidence="7">
        <name>Zn(2+)</name>
        <dbReference type="ChEBI" id="CHEBI:29105"/>
    </cofactor>
    <text evidence="7">Binds 1 zinc ion per subunit.</text>
</comment>
<dbReference type="InterPro" id="IPR022380">
    <property type="entry name" value="Glu-Q_tRNA(Asp)_Synthase"/>
</dbReference>
<evidence type="ECO:0000256" key="8">
    <source>
        <dbReference type="RuleBase" id="RU363037"/>
    </source>
</evidence>
<name>A0A3N0AUP8_9ACTN</name>
<dbReference type="NCBIfam" id="NF004315">
    <property type="entry name" value="PRK05710.1-4"/>
    <property type="match status" value="1"/>
</dbReference>
<feature type="binding site" evidence="7">
    <location>
        <position position="138"/>
    </location>
    <ligand>
        <name>Zn(2+)</name>
        <dbReference type="ChEBI" id="CHEBI:29105"/>
    </ligand>
</feature>
<feature type="binding site" evidence="7">
    <location>
        <position position="134"/>
    </location>
    <ligand>
        <name>Zn(2+)</name>
        <dbReference type="ChEBI" id="CHEBI:29105"/>
    </ligand>
</feature>
<evidence type="ECO:0000259" key="10">
    <source>
        <dbReference type="Pfam" id="PF00749"/>
    </source>
</evidence>
<feature type="binding site" evidence="7">
    <location>
        <position position="257"/>
    </location>
    <ligand>
        <name>ATP</name>
        <dbReference type="ChEBI" id="CHEBI:30616"/>
    </ligand>
</feature>
<dbReference type="GO" id="GO:0005524">
    <property type="term" value="F:ATP binding"/>
    <property type="evidence" value="ECO:0007669"/>
    <property type="project" value="UniProtKB-KW"/>
</dbReference>
<comment type="similarity">
    <text evidence="7">Belongs to the class-I aminoacyl-tRNA synthetase family. GluQ subfamily.</text>
</comment>
<dbReference type="NCBIfam" id="TIGR03838">
    <property type="entry name" value="queuosine_YadB"/>
    <property type="match status" value="1"/>
</dbReference>
<feature type="binding site" evidence="7">
    <location>
        <position position="113"/>
    </location>
    <ligand>
        <name>Zn(2+)</name>
        <dbReference type="ChEBI" id="CHEBI:29105"/>
    </ligand>
</feature>
<dbReference type="Proteomes" id="UP000269591">
    <property type="component" value="Unassembled WGS sequence"/>
</dbReference>
<dbReference type="GO" id="GO:0008270">
    <property type="term" value="F:zinc ion binding"/>
    <property type="evidence" value="ECO:0007669"/>
    <property type="project" value="UniProtKB-UniRule"/>
</dbReference>
<dbReference type="Gene3D" id="3.40.50.620">
    <property type="entry name" value="HUPs"/>
    <property type="match status" value="1"/>
</dbReference>
<dbReference type="GO" id="GO:0006424">
    <property type="term" value="P:glutamyl-tRNA aminoacylation"/>
    <property type="evidence" value="ECO:0007669"/>
    <property type="project" value="InterPro"/>
</dbReference>
<dbReference type="OrthoDB" id="9807503at2"/>
<evidence type="ECO:0000256" key="4">
    <source>
        <dbReference type="ARBA" id="ARBA00022833"/>
    </source>
</evidence>
<reference evidence="12" key="1">
    <citation type="submission" date="2018-05" db="EMBL/GenBank/DDBJ databases">
        <title>Genome Sequencing of selected type strains of the family Eggerthellaceae.</title>
        <authorList>
            <person name="Danylec N."/>
            <person name="Stoll D.A."/>
            <person name="Doetsch A."/>
            <person name="Huch M."/>
        </authorList>
    </citation>
    <scope>NUCLEOTIDE SEQUENCE [LARGE SCALE GENOMIC DNA]</scope>
    <source>
        <strain evidence="12">DSM 24851</strain>
    </source>
</reference>
<dbReference type="HAMAP" id="MF_01428">
    <property type="entry name" value="Glu_Q_tRNA_synth"/>
    <property type="match status" value="1"/>
</dbReference>
<dbReference type="PANTHER" id="PTHR43311">
    <property type="entry name" value="GLUTAMATE--TRNA LIGASE"/>
    <property type="match status" value="1"/>
</dbReference>
<feature type="binding site" evidence="7">
    <location>
        <position position="198"/>
    </location>
    <ligand>
        <name>L-glutamate</name>
        <dbReference type="ChEBI" id="CHEBI:29985"/>
    </ligand>
</feature>
<feature type="domain" description="Glutamyl/glutaminyl-tRNA synthetase class Ib catalytic" evidence="10">
    <location>
        <begin position="18"/>
        <end position="263"/>
    </location>
</feature>
<dbReference type="SUPFAM" id="SSF52374">
    <property type="entry name" value="Nucleotidylyl transferase"/>
    <property type="match status" value="1"/>
</dbReference>
<dbReference type="AlphaFoldDB" id="A0A3N0AUP8"/>
<evidence type="ECO:0000256" key="6">
    <source>
        <dbReference type="ARBA" id="ARBA00023146"/>
    </source>
</evidence>
<proteinExistence type="inferred from homology"/>
<keyword evidence="5 7" id="KW-0067">ATP-binding</keyword>
<dbReference type="PROSITE" id="PS00178">
    <property type="entry name" value="AA_TRNA_LIGASE_I"/>
    <property type="match status" value="1"/>
</dbReference>
<dbReference type="InterPro" id="IPR049940">
    <property type="entry name" value="GluQ/Sye"/>
</dbReference>
<keyword evidence="3 7" id="KW-0547">Nucleotide-binding</keyword>
<evidence type="ECO:0000256" key="2">
    <source>
        <dbReference type="ARBA" id="ARBA00022723"/>
    </source>
</evidence>
<dbReference type="Pfam" id="PF00749">
    <property type="entry name" value="tRNA-synt_1c"/>
    <property type="match status" value="1"/>
</dbReference>
<feature type="region of interest" description="Disordered" evidence="9">
    <location>
        <begin position="1"/>
        <end position="24"/>
    </location>
</feature>
<comment type="function">
    <text evidence="7">Catalyzes the tRNA-independent activation of glutamate in presence of ATP and the subsequent transfer of glutamate onto a tRNA(Asp). Glutamate is transferred on the 2-amino-5-(4,5-dihydroxy-2-cyclopenten-1-yl) moiety of the queuosine in the wobble position of the QUC anticodon.</text>
</comment>
<evidence type="ECO:0000256" key="9">
    <source>
        <dbReference type="SAM" id="MobiDB-lite"/>
    </source>
</evidence>
<gene>
    <name evidence="7 11" type="primary">gluQ</name>
    <name evidence="11" type="ORF">DMP06_08880</name>
</gene>
<feature type="short sequence motif" description="'KMSKS' region" evidence="7">
    <location>
        <begin position="254"/>
        <end position="258"/>
    </location>
</feature>
<dbReference type="EMBL" id="QIBX01000017">
    <property type="protein sequence ID" value="RNL38565.1"/>
    <property type="molecule type" value="Genomic_DNA"/>
</dbReference>
<dbReference type="InterPro" id="IPR001412">
    <property type="entry name" value="aa-tRNA-synth_I_CS"/>
</dbReference>
<evidence type="ECO:0000313" key="12">
    <source>
        <dbReference type="Proteomes" id="UP000269591"/>
    </source>
</evidence>
<evidence type="ECO:0000313" key="11">
    <source>
        <dbReference type="EMBL" id="RNL38565.1"/>
    </source>
</evidence>
<evidence type="ECO:0000256" key="3">
    <source>
        <dbReference type="ARBA" id="ARBA00022741"/>
    </source>
</evidence>
<keyword evidence="6 7" id="KW-0030">Aminoacyl-tRNA synthetase</keyword>
<dbReference type="InterPro" id="IPR000924">
    <property type="entry name" value="Glu/Gln-tRNA-synth"/>
</dbReference>
<keyword evidence="12" id="KW-1185">Reference proteome</keyword>
<evidence type="ECO:0000256" key="7">
    <source>
        <dbReference type="HAMAP-Rule" id="MF_01428"/>
    </source>
</evidence>
<dbReference type="EC" id="6.1.1.-" evidence="7"/>
<dbReference type="GO" id="GO:0006400">
    <property type="term" value="P:tRNA modification"/>
    <property type="evidence" value="ECO:0007669"/>
    <property type="project" value="InterPro"/>
</dbReference>
<keyword evidence="1 7" id="KW-0436">Ligase</keyword>
<keyword evidence="2 7" id="KW-0479">Metal-binding</keyword>
<dbReference type="NCBIfam" id="NF004314">
    <property type="entry name" value="PRK05710.1-3"/>
    <property type="match status" value="1"/>
</dbReference>
<feature type="binding site" evidence="7">
    <location>
        <position position="115"/>
    </location>
    <ligand>
        <name>Zn(2+)</name>
        <dbReference type="ChEBI" id="CHEBI:29105"/>
    </ligand>
</feature>
<feature type="binding site" evidence="7">
    <location>
        <begin position="21"/>
        <end position="25"/>
    </location>
    <ligand>
        <name>L-glutamate</name>
        <dbReference type="ChEBI" id="CHEBI:29985"/>
    </ligand>
</feature>
<feature type="binding site" evidence="7">
    <location>
        <position position="216"/>
    </location>
    <ligand>
        <name>L-glutamate</name>
        <dbReference type="ChEBI" id="CHEBI:29985"/>
    </ligand>
</feature>
<organism evidence="11 12">
    <name type="scientific">Slackia equolifaciens</name>
    <dbReference type="NCBI Taxonomy" id="498718"/>
    <lineage>
        <taxon>Bacteria</taxon>
        <taxon>Bacillati</taxon>
        <taxon>Actinomycetota</taxon>
        <taxon>Coriobacteriia</taxon>
        <taxon>Eggerthellales</taxon>
        <taxon>Eggerthellaceae</taxon>
        <taxon>Slackia</taxon>
    </lineage>
</organism>
<keyword evidence="8" id="KW-0648">Protein biosynthesis</keyword>
<dbReference type="PRINTS" id="PR00987">
    <property type="entry name" value="TRNASYNTHGLU"/>
</dbReference>
<dbReference type="InterPro" id="IPR020058">
    <property type="entry name" value="Glu/Gln-tRNA-synth_Ib_cat-dom"/>
</dbReference>